<evidence type="ECO:0000256" key="1">
    <source>
        <dbReference type="ARBA" id="ARBA00001968"/>
    </source>
</evidence>
<keyword evidence="9" id="KW-0378">Hydrolase</keyword>
<dbReference type="Pfam" id="PF13359">
    <property type="entry name" value="DDE_Tnp_4"/>
    <property type="match status" value="1"/>
</dbReference>
<evidence type="ECO:0000313" key="15">
    <source>
        <dbReference type="Proteomes" id="UP000279307"/>
    </source>
</evidence>
<name>A0A3L8D7N5_OOCBI</name>
<accession>A0A3L8D7N5</accession>
<evidence type="ECO:0000256" key="2">
    <source>
        <dbReference type="ARBA" id="ARBA00004123"/>
    </source>
</evidence>
<evidence type="ECO:0000256" key="3">
    <source>
        <dbReference type="ARBA" id="ARBA00004496"/>
    </source>
</evidence>
<evidence type="ECO:0000256" key="8">
    <source>
        <dbReference type="ARBA" id="ARBA00022723"/>
    </source>
</evidence>
<sequence length="356" mass="41565">MEHLIIVLFMQNRENRMLRIRRHLRDISDPFSMPENEFRSIYRLSREAVRTLIEDLRPLLLPNTRRHAVPVELQVLTTLTFVASGSYQKRVGQDYLTCMSQPTVSKIIRNIVNALNILMRDWIHFPIEEAEIQHVKEMFWAHAQFPGVIGAIDGTHVAIVLPNTEREHLYINRKLYHSLNVLIVSDYEAKILTVNAAHGGRTHDARVWRASHVCNHLLEMYTAGQRDAWLLGDSGYPLLPYLMTPKLNVPQHSPSAKYTQCHVRARSCIERCIGVLKGRWRCLRKERALHYTPEVAARIVNAACVLHNIALRWRLPEPELYYDEIDQEVQRINVAMEGEHEVRERIINTYFHNRPL</sequence>
<comment type="function">
    <text evidence="12">Transposase-derived protein that may have nuclease activity. Does not have transposase activity.</text>
</comment>
<dbReference type="InterPro" id="IPR026103">
    <property type="entry name" value="HARBI1_animal"/>
</dbReference>
<evidence type="ECO:0000313" key="14">
    <source>
        <dbReference type="EMBL" id="RLU16480.1"/>
    </source>
</evidence>
<dbReference type="GO" id="GO:0004518">
    <property type="term" value="F:nuclease activity"/>
    <property type="evidence" value="ECO:0007669"/>
    <property type="project" value="UniProtKB-KW"/>
</dbReference>
<keyword evidence="7" id="KW-0540">Nuclease</keyword>
<evidence type="ECO:0000259" key="13">
    <source>
        <dbReference type="Pfam" id="PF13359"/>
    </source>
</evidence>
<reference evidence="14 15" key="1">
    <citation type="journal article" date="2018" name="Genome Res.">
        <title>The genomic architecture and molecular evolution of ant odorant receptors.</title>
        <authorList>
            <person name="McKenzie S.K."/>
            <person name="Kronauer D.J.C."/>
        </authorList>
    </citation>
    <scope>NUCLEOTIDE SEQUENCE [LARGE SCALE GENOMIC DNA]</scope>
    <source>
        <strain evidence="14">Clonal line C1</strain>
    </source>
</reference>
<keyword evidence="8" id="KW-0479">Metal-binding</keyword>
<feature type="domain" description="DDE Tnp4" evidence="13">
    <location>
        <begin position="152"/>
        <end position="308"/>
    </location>
</feature>
<comment type="subcellular location">
    <subcellularLocation>
        <location evidence="3">Cytoplasm</location>
    </subcellularLocation>
    <subcellularLocation>
        <location evidence="2">Nucleus</location>
    </subcellularLocation>
</comment>
<comment type="caution">
    <text evidence="14">The sequence shown here is derived from an EMBL/GenBank/DDBJ whole genome shotgun (WGS) entry which is preliminary data.</text>
</comment>
<comment type="cofactor">
    <cofactor evidence="1">
        <name>a divalent metal cation</name>
        <dbReference type="ChEBI" id="CHEBI:60240"/>
    </cofactor>
</comment>
<organism evidence="14 15">
    <name type="scientific">Ooceraea biroi</name>
    <name type="common">Clonal raider ant</name>
    <name type="synonym">Cerapachys biroi</name>
    <dbReference type="NCBI Taxonomy" id="2015173"/>
    <lineage>
        <taxon>Eukaryota</taxon>
        <taxon>Metazoa</taxon>
        <taxon>Ecdysozoa</taxon>
        <taxon>Arthropoda</taxon>
        <taxon>Hexapoda</taxon>
        <taxon>Insecta</taxon>
        <taxon>Pterygota</taxon>
        <taxon>Neoptera</taxon>
        <taxon>Endopterygota</taxon>
        <taxon>Hymenoptera</taxon>
        <taxon>Apocrita</taxon>
        <taxon>Aculeata</taxon>
        <taxon>Formicoidea</taxon>
        <taxon>Formicidae</taxon>
        <taxon>Dorylinae</taxon>
        <taxon>Ooceraea</taxon>
    </lineage>
</organism>
<comment type="similarity">
    <text evidence="4">Belongs to the HARBI1 family.</text>
</comment>
<evidence type="ECO:0000256" key="11">
    <source>
        <dbReference type="ARBA" id="ARBA00030126"/>
    </source>
</evidence>
<dbReference type="PANTHER" id="PTHR22930:SF85">
    <property type="entry name" value="GH03217P-RELATED"/>
    <property type="match status" value="1"/>
</dbReference>
<dbReference type="GO" id="GO:0005634">
    <property type="term" value="C:nucleus"/>
    <property type="evidence" value="ECO:0007669"/>
    <property type="project" value="UniProtKB-SubCell"/>
</dbReference>
<evidence type="ECO:0000256" key="5">
    <source>
        <dbReference type="ARBA" id="ARBA00015519"/>
    </source>
</evidence>
<dbReference type="AlphaFoldDB" id="A0A3L8D7N5"/>
<dbReference type="InterPro" id="IPR027806">
    <property type="entry name" value="HARBI1_dom"/>
</dbReference>
<evidence type="ECO:0000256" key="10">
    <source>
        <dbReference type="ARBA" id="ARBA00023242"/>
    </source>
</evidence>
<dbReference type="GO" id="GO:0005737">
    <property type="term" value="C:cytoplasm"/>
    <property type="evidence" value="ECO:0007669"/>
    <property type="project" value="UniProtKB-SubCell"/>
</dbReference>
<evidence type="ECO:0000256" key="4">
    <source>
        <dbReference type="ARBA" id="ARBA00006958"/>
    </source>
</evidence>
<dbReference type="EMBL" id="QOIP01000011">
    <property type="protein sequence ID" value="RLU16480.1"/>
    <property type="molecule type" value="Genomic_DNA"/>
</dbReference>
<dbReference type="GO" id="GO:0046872">
    <property type="term" value="F:metal ion binding"/>
    <property type="evidence" value="ECO:0007669"/>
    <property type="project" value="UniProtKB-KW"/>
</dbReference>
<dbReference type="PANTHER" id="PTHR22930">
    <property type="match status" value="1"/>
</dbReference>
<dbReference type="GO" id="GO:0016787">
    <property type="term" value="F:hydrolase activity"/>
    <property type="evidence" value="ECO:0007669"/>
    <property type="project" value="UniProtKB-KW"/>
</dbReference>
<dbReference type="Proteomes" id="UP000279307">
    <property type="component" value="Chromosome 11"/>
</dbReference>
<evidence type="ECO:0000256" key="6">
    <source>
        <dbReference type="ARBA" id="ARBA00022490"/>
    </source>
</evidence>
<evidence type="ECO:0000256" key="7">
    <source>
        <dbReference type="ARBA" id="ARBA00022722"/>
    </source>
</evidence>
<evidence type="ECO:0000256" key="12">
    <source>
        <dbReference type="ARBA" id="ARBA00045850"/>
    </source>
</evidence>
<evidence type="ECO:0000256" key="9">
    <source>
        <dbReference type="ARBA" id="ARBA00022801"/>
    </source>
</evidence>
<keyword evidence="10" id="KW-0539">Nucleus</keyword>
<protein>
    <recommendedName>
        <fullName evidence="5">Putative nuclease HARBI1</fullName>
    </recommendedName>
    <alternativeName>
        <fullName evidence="11">Harbinger transposase-derived nuclease</fullName>
    </alternativeName>
</protein>
<proteinExistence type="inferred from homology"/>
<keyword evidence="6" id="KW-0963">Cytoplasm</keyword>
<dbReference type="OrthoDB" id="7699131at2759"/>
<gene>
    <name evidence="14" type="ORF">DMN91_010548</name>
</gene>
<dbReference type="PRINTS" id="PR02086">
    <property type="entry name" value="PUTNUCHARBI1"/>
</dbReference>
<dbReference type="InterPro" id="IPR045249">
    <property type="entry name" value="HARBI1-like"/>
</dbReference>